<dbReference type="PROSITE" id="PS51352">
    <property type="entry name" value="THIOREDOXIN_2"/>
    <property type="match status" value="1"/>
</dbReference>
<dbReference type="EMBL" id="LPUF01000001">
    <property type="protein sequence ID" value="OQK18203.1"/>
    <property type="molecule type" value="Genomic_DNA"/>
</dbReference>
<evidence type="ECO:0000256" key="1">
    <source>
        <dbReference type="ARBA" id="ARBA00023284"/>
    </source>
</evidence>
<dbReference type="SUPFAM" id="SSF52833">
    <property type="entry name" value="Thioredoxin-like"/>
    <property type="match status" value="1"/>
</dbReference>
<gene>
    <name evidence="4" type="ORF">AU255_10310</name>
</gene>
<evidence type="ECO:0000256" key="2">
    <source>
        <dbReference type="SAM" id="Phobius"/>
    </source>
</evidence>
<dbReference type="PROSITE" id="PS00194">
    <property type="entry name" value="THIOREDOXIN_1"/>
    <property type="match status" value="1"/>
</dbReference>
<dbReference type="AlphaFoldDB" id="A0A1V8MA72"/>
<evidence type="ECO:0000313" key="4">
    <source>
        <dbReference type="EMBL" id="OQK18203.1"/>
    </source>
</evidence>
<feature type="transmembrane region" description="Helical" evidence="2">
    <location>
        <begin position="9"/>
        <end position="27"/>
    </location>
</feature>
<accession>A0A1V8MA72</accession>
<dbReference type="Proteomes" id="UP000191980">
    <property type="component" value="Unassembled WGS sequence"/>
</dbReference>
<dbReference type="GO" id="GO:0015036">
    <property type="term" value="F:disulfide oxidoreductase activity"/>
    <property type="evidence" value="ECO:0007669"/>
    <property type="project" value="UniProtKB-ARBA"/>
</dbReference>
<organism evidence="4 5">
    <name type="scientific">Methyloprofundus sedimenti</name>
    <dbReference type="NCBI Taxonomy" id="1420851"/>
    <lineage>
        <taxon>Bacteria</taxon>
        <taxon>Pseudomonadati</taxon>
        <taxon>Pseudomonadota</taxon>
        <taxon>Gammaproteobacteria</taxon>
        <taxon>Methylococcales</taxon>
        <taxon>Methylococcaceae</taxon>
        <taxon>Methyloprofundus</taxon>
    </lineage>
</organism>
<keyword evidence="2" id="KW-1133">Transmembrane helix</keyword>
<dbReference type="InterPro" id="IPR013766">
    <property type="entry name" value="Thioredoxin_domain"/>
</dbReference>
<dbReference type="Gene3D" id="3.40.30.10">
    <property type="entry name" value="Glutaredoxin"/>
    <property type="match status" value="1"/>
</dbReference>
<dbReference type="PANTHER" id="PTHR42852:SF18">
    <property type="entry name" value="CHROMOSOME UNDETERMINED SCAFFOLD_47, WHOLE GENOME SHOTGUN SEQUENCE"/>
    <property type="match status" value="1"/>
</dbReference>
<dbReference type="Pfam" id="PF00578">
    <property type="entry name" value="AhpC-TSA"/>
    <property type="match status" value="1"/>
</dbReference>
<dbReference type="InterPro" id="IPR017937">
    <property type="entry name" value="Thioredoxin_CS"/>
</dbReference>
<dbReference type="InterPro" id="IPR000866">
    <property type="entry name" value="AhpC/TSA"/>
</dbReference>
<name>A0A1V8MA72_9GAMM</name>
<feature type="domain" description="Thioredoxin" evidence="3">
    <location>
        <begin position="27"/>
        <end position="167"/>
    </location>
</feature>
<dbReference type="OrthoDB" id="9788279at2"/>
<dbReference type="STRING" id="1420851.AU255_10310"/>
<sequence>MSRKQKNKIYILALLFILSGLALYSFYPGIKMAPDVSFKTISNKQIQLNQLQGKVLLISFWASNCPSCLKEIPDIISLYQEYHQRGLEIIAIAMYYDRPNYVVETRKNYQIPYDIALDSSMDLATAFGNVALTPTTFLLSPQGEIIYQITGSFDLQAMQTRIQTLLTQQGN</sequence>
<protein>
    <recommendedName>
        <fullName evidence="3">Thioredoxin domain-containing protein</fullName>
    </recommendedName>
</protein>
<proteinExistence type="predicted"/>
<dbReference type="CDD" id="cd02966">
    <property type="entry name" value="TlpA_like_family"/>
    <property type="match status" value="1"/>
</dbReference>
<evidence type="ECO:0000313" key="5">
    <source>
        <dbReference type="Proteomes" id="UP000191980"/>
    </source>
</evidence>
<dbReference type="RefSeq" id="WP_080522809.1">
    <property type="nucleotide sequence ID" value="NZ_LPUF01000001.1"/>
</dbReference>
<comment type="caution">
    <text evidence="4">The sequence shown here is derived from an EMBL/GenBank/DDBJ whole genome shotgun (WGS) entry which is preliminary data.</text>
</comment>
<keyword evidence="1" id="KW-0676">Redox-active center</keyword>
<dbReference type="InterPro" id="IPR050553">
    <property type="entry name" value="Thioredoxin_ResA/DsbE_sf"/>
</dbReference>
<keyword evidence="2" id="KW-0812">Transmembrane</keyword>
<reference evidence="4 5" key="1">
    <citation type="submission" date="2015-12" db="EMBL/GenBank/DDBJ databases">
        <authorList>
            <person name="Shamseldin A."/>
            <person name="Moawad H."/>
            <person name="Abd El-Rahim W.M."/>
            <person name="Sadowsky M.J."/>
        </authorList>
    </citation>
    <scope>NUCLEOTIDE SEQUENCE [LARGE SCALE GENOMIC DNA]</scope>
    <source>
        <strain evidence="4 5">WF1</strain>
    </source>
</reference>
<keyword evidence="2" id="KW-0472">Membrane</keyword>
<dbReference type="GO" id="GO:0016209">
    <property type="term" value="F:antioxidant activity"/>
    <property type="evidence" value="ECO:0007669"/>
    <property type="project" value="InterPro"/>
</dbReference>
<dbReference type="PANTHER" id="PTHR42852">
    <property type="entry name" value="THIOL:DISULFIDE INTERCHANGE PROTEIN DSBE"/>
    <property type="match status" value="1"/>
</dbReference>
<dbReference type="InterPro" id="IPR036249">
    <property type="entry name" value="Thioredoxin-like_sf"/>
</dbReference>
<keyword evidence="5" id="KW-1185">Reference proteome</keyword>
<evidence type="ECO:0000259" key="3">
    <source>
        <dbReference type="PROSITE" id="PS51352"/>
    </source>
</evidence>